<reference evidence="4 5" key="1">
    <citation type="journal article" date="2018" name="ACS Chem. Biol.">
        <title>Ketoreductase domain dysfunction expands chemodiversity: malyngamide biosynthesis in the cyanobacterium Okeania hirsuta.</title>
        <authorList>
            <person name="Moss N.A."/>
            <person name="Leao T."/>
            <person name="Rankin M."/>
            <person name="McCullough T.M."/>
            <person name="Qu P."/>
            <person name="Korobeynikov A."/>
            <person name="Smith J.L."/>
            <person name="Gerwick L."/>
            <person name="Gerwick W.H."/>
        </authorList>
    </citation>
    <scope>NUCLEOTIDE SEQUENCE [LARGE SCALE GENOMIC DNA]</scope>
    <source>
        <strain evidence="4 5">PAB10Feb10-1</strain>
    </source>
</reference>
<protein>
    <submittedName>
        <fullName evidence="4">Response regulator</fullName>
    </submittedName>
</protein>
<feature type="non-terminal residue" evidence="4">
    <location>
        <position position="54"/>
    </location>
</feature>
<evidence type="ECO:0000313" key="4">
    <source>
        <dbReference type="EMBL" id="RQH24195.1"/>
    </source>
</evidence>
<keyword evidence="5" id="KW-1185">Reference proteome</keyword>
<keyword evidence="1 2" id="KW-0597">Phosphoprotein</keyword>
<evidence type="ECO:0000256" key="1">
    <source>
        <dbReference type="ARBA" id="ARBA00022553"/>
    </source>
</evidence>
<dbReference type="PANTHER" id="PTHR45339:SF5">
    <property type="entry name" value="HISTIDINE KINASE"/>
    <property type="match status" value="1"/>
</dbReference>
<dbReference type="InterPro" id="IPR001789">
    <property type="entry name" value="Sig_transdc_resp-reg_receiver"/>
</dbReference>
<evidence type="ECO:0000259" key="3">
    <source>
        <dbReference type="PROSITE" id="PS50110"/>
    </source>
</evidence>
<organism evidence="4 5">
    <name type="scientific">Okeania hirsuta</name>
    <dbReference type="NCBI Taxonomy" id="1458930"/>
    <lineage>
        <taxon>Bacteria</taxon>
        <taxon>Bacillati</taxon>
        <taxon>Cyanobacteriota</taxon>
        <taxon>Cyanophyceae</taxon>
        <taxon>Oscillatoriophycideae</taxon>
        <taxon>Oscillatoriales</taxon>
        <taxon>Microcoleaceae</taxon>
        <taxon>Okeania</taxon>
    </lineage>
</organism>
<evidence type="ECO:0000313" key="5">
    <source>
        <dbReference type="Proteomes" id="UP000269154"/>
    </source>
</evidence>
<proteinExistence type="predicted"/>
<dbReference type="OrthoDB" id="9790669at2"/>
<dbReference type="Proteomes" id="UP000269154">
    <property type="component" value="Unassembled WGS sequence"/>
</dbReference>
<dbReference type="PROSITE" id="PS50110">
    <property type="entry name" value="RESPONSE_REGULATORY"/>
    <property type="match status" value="1"/>
</dbReference>
<dbReference type="Pfam" id="PF00072">
    <property type="entry name" value="Response_reg"/>
    <property type="match status" value="1"/>
</dbReference>
<dbReference type="PANTHER" id="PTHR45339">
    <property type="entry name" value="HYBRID SIGNAL TRANSDUCTION HISTIDINE KINASE J"/>
    <property type="match status" value="1"/>
</dbReference>
<dbReference type="SUPFAM" id="SSF52172">
    <property type="entry name" value="CheY-like"/>
    <property type="match status" value="1"/>
</dbReference>
<dbReference type="AlphaFoldDB" id="A0A3N6PFH1"/>
<comment type="caution">
    <text evidence="4">The sequence shown here is derived from an EMBL/GenBank/DDBJ whole genome shotgun (WGS) entry which is preliminary data.</text>
</comment>
<dbReference type="RefSeq" id="WP_153183514.1">
    <property type="nucleotide sequence ID" value="NZ_CAWOLW010000254.1"/>
</dbReference>
<feature type="modified residue" description="4-aspartylphosphate" evidence="2">
    <location>
        <position position="46"/>
    </location>
</feature>
<feature type="domain" description="Response regulatory" evidence="3">
    <location>
        <begin position="1"/>
        <end position="54"/>
    </location>
</feature>
<name>A0A3N6PFH1_9CYAN</name>
<dbReference type="Gene3D" id="3.40.50.2300">
    <property type="match status" value="1"/>
</dbReference>
<dbReference type="EMBL" id="RCBY01000327">
    <property type="protein sequence ID" value="RQH24195.1"/>
    <property type="molecule type" value="Genomic_DNA"/>
</dbReference>
<evidence type="ECO:0000256" key="2">
    <source>
        <dbReference type="PROSITE-ProRule" id="PRU00169"/>
    </source>
</evidence>
<dbReference type="InterPro" id="IPR011006">
    <property type="entry name" value="CheY-like_superfamily"/>
</dbReference>
<accession>A0A3N6PFH1</accession>
<dbReference type="GO" id="GO:0000160">
    <property type="term" value="P:phosphorelay signal transduction system"/>
    <property type="evidence" value="ECO:0007669"/>
    <property type="project" value="InterPro"/>
</dbReference>
<sequence length="54" mass="6147">MEDNRVNVMVGKKYLKKWDIEADVAENGKIALEMVSSNVYDLILMDLNMPVMDG</sequence>
<gene>
    <name evidence="4" type="ORF">D5R40_30050</name>
</gene>
<dbReference type="CDD" id="cd17546">
    <property type="entry name" value="REC_hyHK_CKI1_RcsC-like"/>
    <property type="match status" value="1"/>
</dbReference>